<evidence type="ECO:0000313" key="2">
    <source>
        <dbReference type="EMBL" id="QDU65420.1"/>
    </source>
</evidence>
<evidence type="ECO:0008006" key="4">
    <source>
        <dbReference type="Google" id="ProtNLM"/>
    </source>
</evidence>
<dbReference type="AlphaFoldDB" id="A0A518BEL2"/>
<keyword evidence="1" id="KW-0732">Signal</keyword>
<feature type="chain" id="PRO_5021771435" description="FG-GAP repeat protein" evidence="1">
    <location>
        <begin position="25"/>
        <end position="630"/>
    </location>
</feature>
<evidence type="ECO:0000256" key="1">
    <source>
        <dbReference type="SAM" id="SignalP"/>
    </source>
</evidence>
<gene>
    <name evidence="2" type="ORF">Pla133_04850</name>
</gene>
<accession>A0A518BEL2</accession>
<reference evidence="2 3" key="1">
    <citation type="submission" date="2019-02" db="EMBL/GenBank/DDBJ databases">
        <title>Deep-cultivation of Planctomycetes and their phenomic and genomic characterization uncovers novel biology.</title>
        <authorList>
            <person name="Wiegand S."/>
            <person name="Jogler M."/>
            <person name="Boedeker C."/>
            <person name="Pinto D."/>
            <person name="Vollmers J."/>
            <person name="Rivas-Marin E."/>
            <person name="Kohn T."/>
            <person name="Peeters S.H."/>
            <person name="Heuer A."/>
            <person name="Rast P."/>
            <person name="Oberbeckmann S."/>
            <person name="Bunk B."/>
            <person name="Jeske O."/>
            <person name="Meyerdierks A."/>
            <person name="Storesund J.E."/>
            <person name="Kallscheuer N."/>
            <person name="Luecker S."/>
            <person name="Lage O.M."/>
            <person name="Pohl T."/>
            <person name="Merkel B.J."/>
            <person name="Hornburger P."/>
            <person name="Mueller R.-W."/>
            <person name="Bruemmer F."/>
            <person name="Labrenz M."/>
            <person name="Spormann A.M."/>
            <person name="Op den Camp H."/>
            <person name="Overmann J."/>
            <person name="Amann R."/>
            <person name="Jetten M.S.M."/>
            <person name="Mascher T."/>
            <person name="Medema M.H."/>
            <person name="Devos D.P."/>
            <person name="Kaster A.-K."/>
            <person name="Ovreas L."/>
            <person name="Rohde M."/>
            <person name="Galperin M.Y."/>
            <person name="Jogler C."/>
        </authorList>
    </citation>
    <scope>NUCLEOTIDE SEQUENCE [LARGE SCALE GENOMIC DNA]</scope>
    <source>
        <strain evidence="2 3">Pla133</strain>
    </source>
</reference>
<dbReference type="Proteomes" id="UP000316921">
    <property type="component" value="Chromosome"/>
</dbReference>
<evidence type="ECO:0000313" key="3">
    <source>
        <dbReference type="Proteomes" id="UP000316921"/>
    </source>
</evidence>
<dbReference type="RefSeq" id="WP_145062001.1">
    <property type="nucleotide sequence ID" value="NZ_CP036287.1"/>
</dbReference>
<sequence length="630" mass="65752" precursor="true">MVHRLSIAAAPCAALLVLSLSATAFQTGSNPPPGSSSVNGLLGSIPWSSSVGAGTFTDAASGHFTSTERRDLAQVRGGSVGLAVQIGAYSGTAEFALAGDDLGSLPYTAPALDHLAIVGPQGLVTVEHDATSTGALNGFLVPITTLHEDSDWTTATEMVTHPLDSSDGWDIAAIADGGYTILLAFDDGAGSFTFDDFALSDPADAIAAGQWDGSGDAEIAVATDQGLQIYDLSGTLLHSEFNLSTGDQLVVLPNQKVDSGGAAVSDAFAWLTTHPGNGSQLLVIVGQGFREYPVVTTGMSAVHMAGGQRRSDGLRNLYFNSNGEFTLFVLHNQGGNDTTDVNHHSFILDLTDTSSTAAHSALEYADGPQSPSTIASEVVVADFDGDKVDDIVFAGQPFGQLIYIDGVDGPRVDSSTISTNYENVGLVPDNDCIQFVEDMAGGASGTSGVLTFAIDVPDTLTDGVTDTTHVELVLWEAASENVQASNFGVLHYVIDPTDFPVSTGTPCDGSTVVAMDEHTRALISVPVDPASWTLTSSCAWDEVYYIEWRPVEFDGTDITAVGRTEVVVWNRGGDAEDYSWFDDDFWPLGIDVNIDISSCLGGTLGGEIAPGSRSDLPPIPRPGTITVVTP</sequence>
<name>A0A518BEL2_9BACT</name>
<dbReference type="KEGG" id="pbap:Pla133_04850"/>
<protein>
    <recommendedName>
        <fullName evidence="4">FG-GAP repeat protein</fullName>
    </recommendedName>
</protein>
<organism evidence="2 3">
    <name type="scientific">Engelhardtia mirabilis</name>
    <dbReference type="NCBI Taxonomy" id="2528011"/>
    <lineage>
        <taxon>Bacteria</taxon>
        <taxon>Pseudomonadati</taxon>
        <taxon>Planctomycetota</taxon>
        <taxon>Planctomycetia</taxon>
        <taxon>Planctomycetia incertae sedis</taxon>
        <taxon>Engelhardtia</taxon>
    </lineage>
</organism>
<proteinExistence type="predicted"/>
<dbReference type="EMBL" id="CP036287">
    <property type="protein sequence ID" value="QDU65420.1"/>
    <property type="molecule type" value="Genomic_DNA"/>
</dbReference>
<keyword evidence="3" id="KW-1185">Reference proteome</keyword>
<feature type="signal peptide" evidence="1">
    <location>
        <begin position="1"/>
        <end position="24"/>
    </location>
</feature>